<proteinExistence type="predicted"/>
<dbReference type="EMBL" id="LR796923">
    <property type="protein sequence ID" value="CAB4175442.1"/>
    <property type="molecule type" value="Genomic_DNA"/>
</dbReference>
<evidence type="ECO:0000313" key="1">
    <source>
        <dbReference type="EMBL" id="CAB4175442.1"/>
    </source>
</evidence>
<name>A0A6J5PW70_9CAUD</name>
<organism evidence="1">
    <name type="scientific">uncultured Caudovirales phage</name>
    <dbReference type="NCBI Taxonomy" id="2100421"/>
    <lineage>
        <taxon>Viruses</taxon>
        <taxon>Duplodnaviria</taxon>
        <taxon>Heunggongvirae</taxon>
        <taxon>Uroviricota</taxon>
        <taxon>Caudoviricetes</taxon>
        <taxon>Peduoviridae</taxon>
        <taxon>Maltschvirus</taxon>
        <taxon>Maltschvirus maltsch</taxon>
    </lineage>
</organism>
<accession>A0A6J5PW70</accession>
<gene>
    <name evidence="1" type="ORF">UFOVP972_192</name>
</gene>
<protein>
    <submittedName>
        <fullName evidence="1">Uncharacterized protein</fullName>
    </submittedName>
</protein>
<sequence>MKQYIQLFESWHREEEIILTSRQGREIEITIKHGKIEEIENRSGVIFPFVTGQPFQVPFIKGWACRNGFKWNGEDACQPGMKPERKIFGVRAKDVPHGHEWRRMFPGKFRD</sequence>
<reference evidence="1" key="1">
    <citation type="submission" date="2020-05" db="EMBL/GenBank/DDBJ databases">
        <authorList>
            <person name="Chiriac C."/>
            <person name="Salcher M."/>
            <person name="Ghai R."/>
            <person name="Kavagutti S V."/>
        </authorList>
    </citation>
    <scope>NUCLEOTIDE SEQUENCE</scope>
</reference>